<dbReference type="PROSITE" id="PS00678">
    <property type="entry name" value="WD_REPEATS_1"/>
    <property type="match status" value="1"/>
</dbReference>
<comment type="subcellular location">
    <subcellularLocation>
        <location evidence="1">Endoplasmic reticulum</location>
    </subcellularLocation>
</comment>
<evidence type="ECO:0000256" key="4">
    <source>
        <dbReference type="ARBA" id="ARBA00022574"/>
    </source>
</evidence>
<evidence type="ECO:0000256" key="1">
    <source>
        <dbReference type="ARBA" id="ARBA00004240"/>
    </source>
</evidence>
<keyword evidence="7" id="KW-0931">ER-Golgi transport</keyword>
<dbReference type="InterPro" id="IPR001680">
    <property type="entry name" value="WD40_rpt"/>
</dbReference>
<keyword evidence="6" id="KW-0256">Endoplasmic reticulum</keyword>
<gene>
    <name evidence="12" type="primary">g13453</name>
    <name evidence="12" type="ORF">VP750_LOCUS11917</name>
</gene>
<sequence>MSAVKQIPVSGVVAFGPRSLLAVGTAAGSIDPDFSNDSQLEIYALDFKHAAKNLQRLGSAPSSDRFHCLSWGTLRTDLFHEGIIAAGLANGSIEVWDPAKLAAGKAEAARITKLDKHKGPVKGLQFNPQSPHLLASAGVDGELAIWDLSDPRQPKQYPPLKQGEQQGPKAEISNLAWNPKTAYILATCTTAGDVTICNLKKMAAVLSLTDEQGRMKSCSAVAWNPLKAMQLVGACDHHLSPTMLRWELQQPRSPFELLGHEQGVTSLSWCRHEPSYLLSSAKDGKIMLWSASQGTVLGSFTVGPPGEYAHEVMWSPYSPGLFAVATLGGPEGQNKVSLHTVKSFTEAAGPTEEGVPAAMPSPLLHAPQWMKRPAGACFGFGGKLASFKTVQSENGPKTVVTSIRQVVTERALVEQSGAFEQAVMSNDKAALADYCASKTTQAVPEERESWAFMQMLFQNDSRRHLLEHLGFQDIIPQADGAGEDASLAAHADALQLTSPRSAPGTSPPQHMPEANGNAFKEEDGESFFENLQQAEPQVSRTSTLSPRPATSEEHHAEAGESEAEIQRALFVGNYEAAVNTCLQAERMADALVIASVGGTYLFEKAQKEYMRRAPRPYMKIVSAIMSRDLAGLVKSRPLDQWKETLALLCAYGEEGEFHALCDMLAKRLAGAGLPGPATLAWICAANVDKAVRQWTSDLKASSPEPSAEALQNLVERAVVLGHGANKEETSAALAALVNQYAGILAAQGRMGAAQQYLSLVPGDAAPDVAELKDRIHRSGAPGVNVGPEPMFPFIAEDVAVDPSAVQQSSAYSQQSAYSQNTHAAPQVAAPTGTDYYSRNQYHVHGGYSKPSGPSYDNSGFSTASYSNHQLPQQPGFGTGYDSSFSGGYGQQQSVPYQPAPQPAPVAHFAPQSSGSMQPGSASYSSQMGGGYAPQAPRGPTPQAPAYSAQPSRAMPQPPQPAWQPQAAPAAPAMQAQPSWQPQAAPGPGAPQAQPGWQQPAAQPAPVPRAPSWQPQQAPEQQNMFAPMNAQSSGLAPVATQQAPPPAFVPRSSPAQTPSGYGQPTPFGQPSQPGPITPPKPAPPPAPTGPPPNVNIETDTSKVPAEYQVTVTALRDLVRSIIANAGPSAGKKREAEDNSKKIGALFWRMNAGELKPEILDKLRALGSAIQSGNRDEANIIRMNITNDHWAETGPAMTALKRMIK</sequence>
<dbReference type="InterPro" id="IPR024298">
    <property type="entry name" value="Sec16_Sec23-bd"/>
</dbReference>
<feature type="region of interest" description="Disordered" evidence="10">
    <location>
        <begin position="497"/>
        <end position="518"/>
    </location>
</feature>
<protein>
    <submittedName>
        <fullName evidence="12">G13453 protein</fullName>
    </submittedName>
</protein>
<feature type="repeat" description="WD" evidence="9">
    <location>
        <begin position="114"/>
        <end position="156"/>
    </location>
</feature>
<dbReference type="PANTHER" id="PTHR13923">
    <property type="entry name" value="SEC31-RELATED PROTEIN"/>
    <property type="match status" value="1"/>
</dbReference>
<dbReference type="EMBL" id="CAXHTA020000021">
    <property type="protein sequence ID" value="CAL5230011.1"/>
    <property type="molecule type" value="Genomic_DNA"/>
</dbReference>
<comment type="similarity">
    <text evidence="2">Belongs to the WD repeat SEC31 family.</text>
</comment>
<dbReference type="Pfam" id="PF12931">
    <property type="entry name" value="TPR_Sec16"/>
    <property type="match status" value="1"/>
</dbReference>
<dbReference type="InterPro" id="IPR019775">
    <property type="entry name" value="WD40_repeat_CS"/>
</dbReference>
<dbReference type="PROSITE" id="PS50082">
    <property type="entry name" value="WD_REPEATS_2"/>
    <property type="match status" value="2"/>
</dbReference>
<dbReference type="Gene3D" id="1.25.40.1030">
    <property type="match status" value="1"/>
</dbReference>
<proteinExistence type="inferred from homology"/>
<dbReference type="Pfam" id="PF00400">
    <property type="entry name" value="WD40"/>
    <property type="match status" value="2"/>
</dbReference>
<dbReference type="SUPFAM" id="SSF50978">
    <property type="entry name" value="WD40 repeat-like"/>
    <property type="match status" value="1"/>
</dbReference>
<keyword evidence="4 9" id="KW-0853">WD repeat</keyword>
<dbReference type="PANTHER" id="PTHR13923:SF11">
    <property type="entry name" value="SECRETORY 31, ISOFORM D"/>
    <property type="match status" value="1"/>
</dbReference>
<feature type="region of interest" description="Disordered" evidence="10">
    <location>
        <begin position="811"/>
        <end position="1101"/>
    </location>
</feature>
<comment type="caution">
    <text evidence="12">The sequence shown here is derived from an EMBL/GenBank/DDBJ whole genome shotgun (WGS) entry which is preliminary data.</text>
</comment>
<dbReference type="Gene3D" id="1.20.940.10">
    <property type="entry name" value="Functional domain of the splicing factor Prp18"/>
    <property type="match status" value="1"/>
</dbReference>
<feature type="compositionally biased region" description="Polar residues" evidence="10">
    <location>
        <begin position="1052"/>
        <end position="1070"/>
    </location>
</feature>
<keyword evidence="8" id="KW-0653">Protein transport</keyword>
<evidence type="ECO:0000256" key="9">
    <source>
        <dbReference type="PROSITE-ProRule" id="PRU00221"/>
    </source>
</evidence>
<feature type="compositionally biased region" description="Low complexity" evidence="10">
    <location>
        <begin position="879"/>
        <end position="896"/>
    </location>
</feature>
<feature type="compositionally biased region" description="Polar residues" evidence="10">
    <location>
        <begin position="533"/>
        <end position="545"/>
    </location>
</feature>
<evidence type="ECO:0000256" key="5">
    <source>
        <dbReference type="ARBA" id="ARBA00022737"/>
    </source>
</evidence>
<dbReference type="Proteomes" id="UP001497392">
    <property type="component" value="Unassembled WGS sequence"/>
</dbReference>
<reference evidence="12 13" key="1">
    <citation type="submission" date="2024-06" db="EMBL/GenBank/DDBJ databases">
        <authorList>
            <person name="Kraege A."/>
            <person name="Thomma B."/>
        </authorList>
    </citation>
    <scope>NUCLEOTIDE SEQUENCE [LARGE SCALE GENOMIC DNA]</scope>
</reference>
<dbReference type="Gene3D" id="2.130.10.10">
    <property type="entry name" value="YVTN repeat-like/Quinoprotein amine dehydrogenase"/>
    <property type="match status" value="1"/>
</dbReference>
<accession>A0ABP1GCT2</accession>
<feature type="compositionally biased region" description="Polar residues" evidence="10">
    <location>
        <begin position="854"/>
        <end position="872"/>
    </location>
</feature>
<name>A0ABP1GCT2_9CHLO</name>
<keyword evidence="13" id="KW-1185">Reference proteome</keyword>
<feature type="compositionally biased region" description="Pro residues" evidence="10">
    <location>
        <begin position="1071"/>
        <end position="1092"/>
    </location>
</feature>
<evidence type="ECO:0000256" key="10">
    <source>
        <dbReference type="SAM" id="MobiDB-lite"/>
    </source>
</evidence>
<keyword evidence="3" id="KW-0813">Transport</keyword>
<evidence type="ECO:0000256" key="6">
    <source>
        <dbReference type="ARBA" id="ARBA00022824"/>
    </source>
</evidence>
<evidence type="ECO:0000259" key="11">
    <source>
        <dbReference type="Pfam" id="PF12931"/>
    </source>
</evidence>
<dbReference type="InterPro" id="IPR015943">
    <property type="entry name" value="WD40/YVTN_repeat-like_dom_sf"/>
</dbReference>
<evidence type="ECO:0000313" key="13">
    <source>
        <dbReference type="Proteomes" id="UP001497392"/>
    </source>
</evidence>
<dbReference type="SMART" id="SM00320">
    <property type="entry name" value="WD40"/>
    <property type="match status" value="4"/>
</dbReference>
<feature type="region of interest" description="Disordered" evidence="10">
    <location>
        <begin position="533"/>
        <end position="562"/>
    </location>
</feature>
<organism evidence="12 13">
    <name type="scientific">Coccomyxa viridis</name>
    <dbReference type="NCBI Taxonomy" id="1274662"/>
    <lineage>
        <taxon>Eukaryota</taxon>
        <taxon>Viridiplantae</taxon>
        <taxon>Chlorophyta</taxon>
        <taxon>core chlorophytes</taxon>
        <taxon>Trebouxiophyceae</taxon>
        <taxon>Trebouxiophyceae incertae sedis</taxon>
        <taxon>Coccomyxaceae</taxon>
        <taxon>Coccomyxa</taxon>
    </lineage>
</organism>
<evidence type="ECO:0000256" key="7">
    <source>
        <dbReference type="ARBA" id="ARBA00022892"/>
    </source>
</evidence>
<evidence type="ECO:0000256" key="8">
    <source>
        <dbReference type="ARBA" id="ARBA00022927"/>
    </source>
</evidence>
<feature type="repeat" description="WD" evidence="9">
    <location>
        <begin position="257"/>
        <end position="299"/>
    </location>
</feature>
<dbReference type="PROSITE" id="PS50294">
    <property type="entry name" value="WD_REPEATS_REGION"/>
    <property type="match status" value="2"/>
</dbReference>
<dbReference type="InterPro" id="IPR036322">
    <property type="entry name" value="WD40_repeat_dom_sf"/>
</dbReference>
<evidence type="ECO:0000256" key="3">
    <source>
        <dbReference type="ARBA" id="ARBA00022448"/>
    </source>
</evidence>
<feature type="compositionally biased region" description="Polar residues" evidence="10">
    <location>
        <begin position="912"/>
        <end position="926"/>
    </location>
</feature>
<evidence type="ECO:0000313" key="12">
    <source>
        <dbReference type="EMBL" id="CAL5230011.1"/>
    </source>
</evidence>
<evidence type="ECO:0000256" key="2">
    <source>
        <dbReference type="ARBA" id="ARBA00009358"/>
    </source>
</evidence>
<feature type="compositionally biased region" description="Polar residues" evidence="10">
    <location>
        <begin position="1012"/>
        <end position="1033"/>
    </location>
</feature>
<feature type="domain" description="Sec16 Sec23-binding" evidence="11">
    <location>
        <begin position="565"/>
        <end position="757"/>
    </location>
</feature>
<keyword evidence="5" id="KW-0677">Repeat</keyword>
<dbReference type="InterPro" id="IPR040251">
    <property type="entry name" value="SEC31-like"/>
</dbReference>
<feature type="compositionally biased region" description="Low complexity" evidence="10">
    <location>
        <begin position="962"/>
        <end position="1001"/>
    </location>
</feature>